<sequence length="92" mass="10011">MAAGGVGWTGWEGKRSKALAKPSDLQKVGFEEDGENIKMDVVRRRGGRRSWEKFSGKRSSGPKPPQTVPTEKISSRSDLLVSILRSAELGSP</sequence>
<protein>
    <submittedName>
        <fullName evidence="2">Uncharacterized protein</fullName>
    </submittedName>
</protein>
<dbReference type="EMBL" id="JAWJWE010000004">
    <property type="protein sequence ID" value="KAK6636263.1"/>
    <property type="molecule type" value="Genomic_DNA"/>
</dbReference>
<comment type="caution">
    <text evidence="2">The sequence shown here is derived from an EMBL/GenBank/DDBJ whole genome shotgun (WGS) entry which is preliminary data.</text>
</comment>
<evidence type="ECO:0000313" key="3">
    <source>
        <dbReference type="Proteomes" id="UP001372834"/>
    </source>
</evidence>
<feature type="compositionally biased region" description="Gly residues" evidence="1">
    <location>
        <begin position="1"/>
        <end position="10"/>
    </location>
</feature>
<gene>
    <name evidence="2" type="ORF">RUM43_009922</name>
</gene>
<feature type="region of interest" description="Disordered" evidence="1">
    <location>
        <begin position="1"/>
        <end position="22"/>
    </location>
</feature>
<name>A0AAN8P3G0_POLSC</name>
<evidence type="ECO:0000256" key="1">
    <source>
        <dbReference type="SAM" id="MobiDB-lite"/>
    </source>
</evidence>
<accession>A0AAN8P3G0</accession>
<dbReference type="Proteomes" id="UP001372834">
    <property type="component" value="Unassembled WGS sequence"/>
</dbReference>
<evidence type="ECO:0000313" key="2">
    <source>
        <dbReference type="EMBL" id="KAK6636263.1"/>
    </source>
</evidence>
<feature type="compositionally biased region" description="Basic and acidic residues" evidence="1">
    <location>
        <begin position="43"/>
        <end position="55"/>
    </location>
</feature>
<dbReference type="AlphaFoldDB" id="A0AAN8P3G0"/>
<organism evidence="2 3">
    <name type="scientific">Polyplax serrata</name>
    <name type="common">Common mouse louse</name>
    <dbReference type="NCBI Taxonomy" id="468196"/>
    <lineage>
        <taxon>Eukaryota</taxon>
        <taxon>Metazoa</taxon>
        <taxon>Ecdysozoa</taxon>
        <taxon>Arthropoda</taxon>
        <taxon>Hexapoda</taxon>
        <taxon>Insecta</taxon>
        <taxon>Pterygota</taxon>
        <taxon>Neoptera</taxon>
        <taxon>Paraneoptera</taxon>
        <taxon>Psocodea</taxon>
        <taxon>Troctomorpha</taxon>
        <taxon>Phthiraptera</taxon>
        <taxon>Anoplura</taxon>
        <taxon>Polyplacidae</taxon>
        <taxon>Polyplax</taxon>
    </lineage>
</organism>
<reference evidence="2 3" key="1">
    <citation type="submission" date="2023-10" db="EMBL/GenBank/DDBJ databases">
        <title>Genomes of two closely related lineages of the louse Polyplax serrata with different host specificities.</title>
        <authorList>
            <person name="Martinu J."/>
            <person name="Tarabai H."/>
            <person name="Stefka J."/>
            <person name="Hypsa V."/>
        </authorList>
    </citation>
    <scope>NUCLEOTIDE SEQUENCE [LARGE SCALE GENOMIC DNA]</scope>
    <source>
        <strain evidence="2">HR10_N</strain>
    </source>
</reference>
<feature type="region of interest" description="Disordered" evidence="1">
    <location>
        <begin position="43"/>
        <end position="75"/>
    </location>
</feature>
<proteinExistence type="predicted"/>